<keyword evidence="2" id="KW-1185">Reference proteome</keyword>
<sequence>MSHDMQDNQLAATSQNTITTKPFRQHIFEALQTYSTTRPLENMPTDLSEPTEPSGVATMTTWRKDVVEGVLKKLSISKKNACQGVILTDENLSAFDTITKELYKSVKGMPESVDRPFDEVYILDIRSLTVTLFGAAIESWAQHEVAQGQECAIESPIDLPTFTRAIYATCSGLAQCLRMAAREATHKPMALVADLSSVQSTSTFKKLIEAELSKYPRYDAFYNTHRD</sequence>
<organism evidence="1 2">
    <name type="scientific">Spiromyces aspiralis</name>
    <dbReference type="NCBI Taxonomy" id="68401"/>
    <lineage>
        <taxon>Eukaryota</taxon>
        <taxon>Fungi</taxon>
        <taxon>Fungi incertae sedis</taxon>
        <taxon>Zoopagomycota</taxon>
        <taxon>Kickxellomycotina</taxon>
        <taxon>Kickxellomycetes</taxon>
        <taxon>Kickxellales</taxon>
        <taxon>Kickxellaceae</taxon>
        <taxon>Spiromyces</taxon>
    </lineage>
</organism>
<feature type="non-terminal residue" evidence="1">
    <location>
        <position position="227"/>
    </location>
</feature>
<name>A0ACC1HSZ6_9FUNG</name>
<reference evidence="1" key="1">
    <citation type="submission" date="2022-06" db="EMBL/GenBank/DDBJ databases">
        <title>Phylogenomic reconstructions and comparative analyses of Kickxellomycotina fungi.</title>
        <authorList>
            <person name="Reynolds N.K."/>
            <person name="Stajich J.E."/>
            <person name="Barry K."/>
            <person name="Grigoriev I.V."/>
            <person name="Crous P."/>
            <person name="Smith M.E."/>
        </authorList>
    </citation>
    <scope>NUCLEOTIDE SEQUENCE</scope>
    <source>
        <strain evidence="1">RSA 2271</strain>
    </source>
</reference>
<dbReference type="Proteomes" id="UP001145114">
    <property type="component" value="Unassembled WGS sequence"/>
</dbReference>
<gene>
    <name evidence="1" type="ORF">EV182_003153</name>
</gene>
<accession>A0ACC1HSZ6</accession>
<proteinExistence type="predicted"/>
<dbReference type="EMBL" id="JAMZIH010000776">
    <property type="protein sequence ID" value="KAJ1678888.1"/>
    <property type="molecule type" value="Genomic_DNA"/>
</dbReference>
<comment type="caution">
    <text evidence="1">The sequence shown here is derived from an EMBL/GenBank/DDBJ whole genome shotgun (WGS) entry which is preliminary data.</text>
</comment>
<evidence type="ECO:0000313" key="1">
    <source>
        <dbReference type="EMBL" id="KAJ1678888.1"/>
    </source>
</evidence>
<evidence type="ECO:0000313" key="2">
    <source>
        <dbReference type="Proteomes" id="UP001145114"/>
    </source>
</evidence>
<protein>
    <submittedName>
        <fullName evidence="1">Uncharacterized protein</fullName>
    </submittedName>
</protein>